<evidence type="ECO:0000313" key="8">
    <source>
        <dbReference type="Proteomes" id="UP000559626"/>
    </source>
</evidence>
<evidence type="ECO:0000256" key="1">
    <source>
        <dbReference type="ARBA" id="ARBA00001974"/>
    </source>
</evidence>
<gene>
    <name evidence="7" type="ORF">HHL22_00300</name>
</gene>
<proteinExistence type="inferred from homology"/>
<dbReference type="Gene3D" id="3.50.50.60">
    <property type="entry name" value="FAD/NAD(P)-binding domain"/>
    <property type="match status" value="2"/>
</dbReference>
<name>A0A7Y0AA87_9BACT</name>
<dbReference type="Proteomes" id="UP000559626">
    <property type="component" value="Unassembled WGS sequence"/>
</dbReference>
<dbReference type="PANTHER" id="PTHR42784">
    <property type="entry name" value="PYRANOSE 2-OXIDASE"/>
    <property type="match status" value="1"/>
</dbReference>
<accession>A0A7Y0AA87</accession>
<dbReference type="SUPFAM" id="SSF51905">
    <property type="entry name" value="FAD/NAD(P)-binding domain"/>
    <property type="match status" value="1"/>
</dbReference>
<comment type="cofactor">
    <cofactor evidence="1">
        <name>FAD</name>
        <dbReference type="ChEBI" id="CHEBI:57692"/>
    </cofactor>
</comment>
<dbReference type="RefSeq" id="WP_169528987.1">
    <property type="nucleotide sequence ID" value="NZ_JABBGH010000001.1"/>
</dbReference>
<evidence type="ECO:0000313" key="7">
    <source>
        <dbReference type="EMBL" id="NML63641.1"/>
    </source>
</evidence>
<evidence type="ECO:0000256" key="2">
    <source>
        <dbReference type="ARBA" id="ARBA00010790"/>
    </source>
</evidence>
<protein>
    <submittedName>
        <fullName evidence="7">GMC family oxidoreductase</fullName>
    </submittedName>
</protein>
<evidence type="ECO:0000259" key="6">
    <source>
        <dbReference type="Pfam" id="PF05199"/>
    </source>
</evidence>
<keyword evidence="8" id="KW-1185">Reference proteome</keyword>
<evidence type="ECO:0000256" key="3">
    <source>
        <dbReference type="ARBA" id="ARBA00022630"/>
    </source>
</evidence>
<dbReference type="PANTHER" id="PTHR42784:SF1">
    <property type="entry name" value="PYRANOSE 2-OXIDASE"/>
    <property type="match status" value="1"/>
</dbReference>
<feature type="domain" description="Glucose-methanol-choline oxidoreductase C-terminal" evidence="6">
    <location>
        <begin position="383"/>
        <end position="507"/>
    </location>
</feature>
<dbReference type="InterPro" id="IPR051473">
    <property type="entry name" value="P2Ox-like"/>
</dbReference>
<keyword evidence="3" id="KW-0285">Flavoprotein</keyword>
<dbReference type="EMBL" id="JABBGH010000001">
    <property type="protein sequence ID" value="NML63641.1"/>
    <property type="molecule type" value="Genomic_DNA"/>
</dbReference>
<organism evidence="7 8">
    <name type="scientific">Hymenobacter polaris</name>
    <dbReference type="NCBI Taxonomy" id="2682546"/>
    <lineage>
        <taxon>Bacteria</taxon>
        <taxon>Pseudomonadati</taxon>
        <taxon>Bacteroidota</taxon>
        <taxon>Cytophagia</taxon>
        <taxon>Cytophagales</taxon>
        <taxon>Hymenobacteraceae</taxon>
        <taxon>Hymenobacter</taxon>
    </lineage>
</organism>
<comment type="caution">
    <text evidence="7">The sequence shown here is derived from an EMBL/GenBank/DDBJ whole genome shotgun (WGS) entry which is preliminary data.</text>
</comment>
<dbReference type="InterPro" id="IPR036188">
    <property type="entry name" value="FAD/NAD-bd_sf"/>
</dbReference>
<dbReference type="AlphaFoldDB" id="A0A7Y0AA87"/>
<dbReference type="GO" id="GO:0016614">
    <property type="term" value="F:oxidoreductase activity, acting on CH-OH group of donors"/>
    <property type="evidence" value="ECO:0007669"/>
    <property type="project" value="InterPro"/>
</dbReference>
<keyword evidence="4" id="KW-0274">FAD</keyword>
<evidence type="ECO:0000256" key="4">
    <source>
        <dbReference type="ARBA" id="ARBA00022827"/>
    </source>
</evidence>
<sequence length="521" mass="59118">MIIDYNDASVSQIHKCDICIVGSGAAALAFLTKFYETSHQIIVLEAGGEEITTQNQEIYNTSNVFHPLPGAKEGRFRVFGGSTTKWGGQSLPLDPIDFAKRDWVPSSGWPIPYEEVAKYYPAVDTFLGLELNSYESNIFDLLQTKEFKKTNDLKFKFSKWSPKPNLREEYRKKISTSTNVKLIQNANLIAINLSENNKKVESISITNFLHKKGTLEATIYILACGGIENARLLLASNHQNSKGIGNNYDIVGRYLQDHPNSYIGNIKNSTSNTQKYFNYFFINKTRYLPRFILSERFQTTHQVLNASASILFFPQENDVFSKVLEIYRKQVRGTITINDIVTFMQIGRQVNQLIRPAISMLFHKKVFTPNPSVKLNLMIENPPEWTNRVKLSKEYDALGTPIAIIEWKINEQVKHTLDSCAKLFAEYFPYLNVGDLQLEEWLDSADWSTRIKDAYHHIGTTRMSNSQKDGVVDANCKIFGLENLYIAGSSVFPTSGHSNPTSTIIALTFRLSEHIKAILTC</sequence>
<keyword evidence="5" id="KW-0560">Oxidoreductase</keyword>
<comment type="similarity">
    <text evidence="2">Belongs to the GMC oxidoreductase family.</text>
</comment>
<reference evidence="7 8" key="1">
    <citation type="submission" date="2020-04" db="EMBL/GenBank/DDBJ databases">
        <title>Hymenobacter polaris sp. nov., isolated from Arctic soil.</title>
        <authorList>
            <person name="Dahal R.H."/>
        </authorList>
    </citation>
    <scope>NUCLEOTIDE SEQUENCE [LARGE SCALE GENOMIC DNA]</scope>
    <source>
        <strain evidence="7 8">RP-2-7</strain>
    </source>
</reference>
<dbReference type="InterPro" id="IPR007867">
    <property type="entry name" value="GMC_OxRtase_C"/>
</dbReference>
<dbReference type="Pfam" id="PF05199">
    <property type="entry name" value="GMC_oxred_C"/>
    <property type="match status" value="1"/>
</dbReference>
<evidence type="ECO:0000256" key="5">
    <source>
        <dbReference type="ARBA" id="ARBA00023002"/>
    </source>
</evidence>